<dbReference type="Pfam" id="PF06250">
    <property type="entry name" value="YhcG_C"/>
    <property type="match status" value="1"/>
</dbReference>
<gene>
    <name evidence="3" type="ORF">HKBW3S25_00165</name>
</gene>
<sequence>MINITKTQNYSRLITDLASLIEQGRKAAVRYVNTALVATYWLIGRRIIEYEQKGKERAEYGEELLQKLSQDLNRRFGRGFSPDNLEAMRRFYLSYPIEISETPSRKLLSEKSQIAPEELSYPEIADNIQKIQTVSGISEALVRKFPLSWSHYRLLIRIDEPFKREFYEVECIRGNWSVRQLDRQIQSMLYERTALSKRKLAVIAKAHEKPITLKPEDEIKDPYILEFLGLKDEYSESQLEEALIKHLEHFLLELGIGFTFVARQKRITLEGTHYRLDLLLYHRILKCLVAIDLKIGEFTHADAGQMNLYLNYLKDKEKLPEENDPVGIILCSDRKKTIVEYALGGMSNKIFASKYRLQLPDPEVLKSEIEHERQRLLEMKIVEKDQGGD</sequence>
<dbReference type="InterPro" id="IPR053148">
    <property type="entry name" value="PD-DEXK-like_domain"/>
</dbReference>
<dbReference type="PANTHER" id="PTHR30547:SF5">
    <property type="entry name" value="NUCLEASE YHCG-RELATED"/>
    <property type="match status" value="1"/>
</dbReference>
<evidence type="ECO:0008006" key="5">
    <source>
        <dbReference type="Google" id="ProtNLM"/>
    </source>
</evidence>
<dbReference type="Gene3D" id="3.40.1350.10">
    <property type="match status" value="1"/>
</dbReference>
<dbReference type="PANTHER" id="PTHR30547">
    <property type="entry name" value="UNCHARACTERIZED PROTEIN YHCG-RELATED"/>
    <property type="match status" value="1"/>
</dbReference>
<feature type="domain" description="YhcG N-terminal" evidence="2">
    <location>
        <begin position="17"/>
        <end position="192"/>
    </location>
</feature>
<name>A0A6V8NWU1_9ACTN</name>
<dbReference type="InterPro" id="IPR009362">
    <property type="entry name" value="YhcG_C"/>
</dbReference>
<dbReference type="AlphaFoldDB" id="A0A6V8NWU1"/>
<dbReference type="InterPro" id="IPR011856">
    <property type="entry name" value="tRNA_endonuc-like_dom_sf"/>
</dbReference>
<dbReference type="Proteomes" id="UP000543224">
    <property type="component" value="Unassembled WGS sequence"/>
</dbReference>
<evidence type="ECO:0000259" key="1">
    <source>
        <dbReference type="Pfam" id="PF06250"/>
    </source>
</evidence>
<dbReference type="InterPro" id="IPR041527">
    <property type="entry name" value="YhcG_N"/>
</dbReference>
<evidence type="ECO:0000313" key="4">
    <source>
        <dbReference type="Proteomes" id="UP000543224"/>
    </source>
</evidence>
<reference evidence="3 4" key="1">
    <citation type="journal article" date="2020" name="Front. Microbiol.">
        <title>Single-cell genomics of novel Actinobacteria with the Wood-Ljungdahl pathway discovered in a serpentinizing system.</title>
        <authorList>
            <person name="Merino N."/>
            <person name="Kawai M."/>
            <person name="Boyd E.S."/>
            <person name="Colman D.R."/>
            <person name="McGlynn S.E."/>
            <person name="Nealson K.H."/>
            <person name="Kurokawa K."/>
            <person name="Hongoh Y."/>
        </authorList>
    </citation>
    <scope>NUCLEOTIDE SEQUENCE [LARGE SCALE GENOMIC DNA]</scope>
    <source>
        <strain evidence="3 4">S25</strain>
    </source>
</reference>
<dbReference type="GO" id="GO:0003676">
    <property type="term" value="F:nucleic acid binding"/>
    <property type="evidence" value="ECO:0007669"/>
    <property type="project" value="InterPro"/>
</dbReference>
<feature type="domain" description="YhcG PDDEXK nuclease" evidence="1">
    <location>
        <begin position="218"/>
        <end position="368"/>
    </location>
</feature>
<evidence type="ECO:0000259" key="2">
    <source>
        <dbReference type="Pfam" id="PF17761"/>
    </source>
</evidence>
<organism evidence="3 4">
    <name type="scientific">Candidatus Hakubella thermalkaliphila</name>
    <dbReference type="NCBI Taxonomy" id="2754717"/>
    <lineage>
        <taxon>Bacteria</taxon>
        <taxon>Bacillati</taxon>
        <taxon>Actinomycetota</taxon>
        <taxon>Actinomycetota incertae sedis</taxon>
        <taxon>Candidatus Hakubellales</taxon>
        <taxon>Candidatus Hakubellaceae</taxon>
        <taxon>Candidatus Hakubella</taxon>
    </lineage>
</organism>
<dbReference type="Pfam" id="PF17761">
    <property type="entry name" value="DUF1016_N"/>
    <property type="match status" value="1"/>
</dbReference>
<proteinExistence type="predicted"/>
<protein>
    <recommendedName>
        <fullName evidence="5">DUF1016 domain-containing protein</fullName>
    </recommendedName>
</protein>
<comment type="caution">
    <text evidence="3">The sequence shown here is derived from an EMBL/GenBank/DDBJ whole genome shotgun (WGS) entry which is preliminary data.</text>
</comment>
<dbReference type="EMBL" id="BLRX01000009">
    <property type="protein sequence ID" value="GFP24728.1"/>
    <property type="molecule type" value="Genomic_DNA"/>
</dbReference>
<accession>A0A6V8NWU1</accession>
<evidence type="ECO:0000313" key="3">
    <source>
        <dbReference type="EMBL" id="GFP24728.1"/>
    </source>
</evidence>